<sequence>MKVSQSVMNKLVIAAIASMGLTACAGGGSGSSMSAQPSVSESPKDNAGTGSNSGQPSVSEPPKDNAGTGSNSGQPSVSEPPKDNAGTGSNSGQPSVSESPKDNAGTGSNSGQPSVSEPPKDNAGTGSNSGQPSVSESPKDNAGTGSNSGQPSVSESPKDNAGTGSDSGQPSVSEPSKDNAGTGSDSGQPSVSEPSKDNAGTGSDSGQPSVSEPSKDNAGTGSDSGQPSVSEPSKDNAGTGSDSGQPSVSEPSKDNAGTGSDSGQPSVSEPSKDNAGTGSDSGQPSVSEPSKDNAGTGSNSGQPSVSEQLKDNANVDTKDEKVIEYLEKSSLKDVPKELQAKVLEVKGDEYTGARKQYAGKLGKGESVKAMLFLDGEEPFSKEQLQKMDVYVNGKKYEGSKGGELDVLPKGLSEQKIEFYGADKEQNYALLKTWVYEQPYSVVRGYFGYTRKDGNPTEENRQNPEEIPFDLSLGDIRGVATDEDKLPKAGSFQYEGRAFGGNGVLSKESLDNHNGVFRYTIDFDLRKGSGSIEGMEQYGKIKLEEAAIERIPYGENGSSLGLKDRVSYFGVNEGVATSEKDNEIKKYHLGIFGEAANEVAGAVSQEHKYQAVIGFGGEKK</sequence>
<feature type="compositionally biased region" description="Polar residues" evidence="2">
    <location>
        <begin position="162"/>
        <end position="307"/>
    </location>
</feature>
<dbReference type="Pfam" id="PF08794">
    <property type="entry name" value="FHBP_C"/>
    <property type="match status" value="1"/>
</dbReference>
<dbReference type="SUPFAM" id="SSF56925">
    <property type="entry name" value="OMPA-like"/>
    <property type="match status" value="1"/>
</dbReference>
<dbReference type="GO" id="GO:0009279">
    <property type="term" value="C:cell outer membrane"/>
    <property type="evidence" value="ECO:0007669"/>
    <property type="project" value="UniProtKB-SubCell"/>
</dbReference>
<feature type="region of interest" description="Disordered" evidence="2">
    <location>
        <begin position="22"/>
        <end position="318"/>
    </location>
</feature>
<feature type="compositionally biased region" description="Polar residues" evidence="2">
    <location>
        <begin position="143"/>
        <end position="155"/>
    </location>
</feature>
<accession>E4Z9X5</accession>
<evidence type="ECO:0000313" key="6">
    <source>
        <dbReference type="Proteomes" id="UP000008723"/>
    </source>
</evidence>
<dbReference type="Proteomes" id="UP000008723">
    <property type="component" value="Chromosome"/>
</dbReference>
<dbReference type="EMBL" id="FN995097">
    <property type="protein sequence ID" value="CBN86320.1"/>
    <property type="molecule type" value="Genomic_DNA"/>
</dbReference>
<feature type="signal peptide" evidence="3">
    <location>
        <begin position="1"/>
        <end position="25"/>
    </location>
</feature>
<reference evidence="5 6" key="1">
    <citation type="journal article" date="2010" name="BMC Genomics">
        <title>Independent evolution of the core and accessory gene sets in the genus Neisseria: insights gained from the genome of Neisseria lactamica isolate 020-06.</title>
        <authorList>
            <person name="Bennett J.S."/>
            <person name="Bentley S.D."/>
            <person name="Vernikos G.S."/>
            <person name="Quail M.A."/>
            <person name="Cherevach I."/>
            <person name="White B."/>
            <person name="Parkhill J."/>
            <person name="Maiden M.C."/>
        </authorList>
    </citation>
    <scope>NUCLEOTIDE SEQUENCE [LARGE SCALE GENOMIC DNA]</scope>
    <source>
        <strain evidence="5 6">020-06</strain>
    </source>
</reference>
<name>E4Z9X5_NEIL0</name>
<proteinExistence type="predicted"/>
<organism evidence="5 6">
    <name type="scientific">Neisseria lactamica (strain 020-06)</name>
    <dbReference type="NCBI Taxonomy" id="489653"/>
    <lineage>
        <taxon>Bacteria</taxon>
        <taxon>Pseudomonadati</taxon>
        <taxon>Pseudomonadota</taxon>
        <taxon>Betaproteobacteria</taxon>
        <taxon>Neisseriales</taxon>
        <taxon>Neisseriaceae</taxon>
        <taxon>Neisseria</taxon>
    </lineage>
</organism>
<dbReference type="AlphaFoldDB" id="E4Z9X5"/>
<feature type="domain" description="Factor H binding protein-like C-terminal" evidence="4">
    <location>
        <begin position="483"/>
        <end position="602"/>
    </location>
</feature>
<dbReference type="eggNOG" id="ENOG5033P4P">
    <property type="taxonomic scope" value="Bacteria"/>
</dbReference>
<feature type="compositionally biased region" description="Polar residues" evidence="2">
    <location>
        <begin position="86"/>
        <end position="98"/>
    </location>
</feature>
<dbReference type="SMR" id="E4Z9X5"/>
<evidence type="ECO:0000256" key="2">
    <source>
        <dbReference type="SAM" id="MobiDB-lite"/>
    </source>
</evidence>
<comment type="subcellular location">
    <subcellularLocation>
        <location evidence="1">Cell outer membrane</location>
    </subcellularLocation>
</comment>
<dbReference type="HOGENOM" id="CLU_441330_0_0_4"/>
<evidence type="ECO:0000259" key="4">
    <source>
        <dbReference type="Pfam" id="PF08794"/>
    </source>
</evidence>
<feature type="compositionally biased region" description="Polar residues" evidence="2">
    <location>
        <begin position="124"/>
        <end position="136"/>
    </location>
</feature>
<gene>
    <name evidence="5" type="ordered locus">NLA_0760</name>
</gene>
<dbReference type="InterPro" id="IPR014902">
    <property type="entry name" value="FHBP-like_C"/>
</dbReference>
<evidence type="ECO:0000256" key="1">
    <source>
        <dbReference type="ARBA" id="ARBA00004442"/>
    </source>
</evidence>
<protein>
    <submittedName>
        <fullName evidence="5">Putative repetitive large surface protein</fullName>
    </submittedName>
</protein>
<feature type="compositionally biased region" description="Polar residues" evidence="2">
    <location>
        <begin position="48"/>
        <end position="58"/>
    </location>
</feature>
<dbReference type="InterPro" id="IPR011250">
    <property type="entry name" value="OMP/PagP_B-barrel"/>
</dbReference>
<feature type="chain" id="PRO_5003191659" evidence="3">
    <location>
        <begin position="26"/>
        <end position="619"/>
    </location>
</feature>
<dbReference type="Gene3D" id="2.40.160.90">
    <property type="match status" value="1"/>
</dbReference>
<evidence type="ECO:0000256" key="3">
    <source>
        <dbReference type="SAM" id="SignalP"/>
    </source>
</evidence>
<dbReference type="PROSITE" id="PS51257">
    <property type="entry name" value="PROKAR_LIPOPROTEIN"/>
    <property type="match status" value="1"/>
</dbReference>
<dbReference type="KEGG" id="nla:NLA_0760"/>
<feature type="compositionally biased region" description="Polar residues" evidence="2">
    <location>
        <begin position="67"/>
        <end position="77"/>
    </location>
</feature>
<keyword evidence="3" id="KW-0732">Signal</keyword>
<evidence type="ECO:0000313" key="5">
    <source>
        <dbReference type="EMBL" id="CBN86320.1"/>
    </source>
</evidence>
<feature type="compositionally biased region" description="Polar residues" evidence="2">
    <location>
        <begin position="105"/>
        <end position="115"/>
    </location>
</feature>